<dbReference type="InterPro" id="IPR013154">
    <property type="entry name" value="ADH-like_N"/>
</dbReference>
<sequence>MFPGVTRYHPGALPMMPARGYAAPDARSPLAPFSFERREPGPRDVQLEILYCGVCHTDLHMARNDWGFSPYPLVPGHEIVGRVARVGRDVTRFRPGDLAGVGTMVDSCRACADCQDGYEQYCKVRGVLTYGSPEQEGKAFTQGGYSDSVVVDEHFALKVPANLDPAAVAPLLCAGITTYSPLRHWKVGPGQKVGVVGLGGLGHLGVKFALALGAHVTVFSHTDRKKQDALRLGAHEVVVSSRPEELATKANSLDFILDTVSAAHDVNAYLGLLRRDGHLVLVGFPAKPLEVAPISLLSRRASFSGSGTGGLPETQAMLDFCGEHGIVSDIELIPIQAINEAFTRLEKGDVRYRFVIDLKSLK</sequence>
<evidence type="ECO:0000259" key="6">
    <source>
        <dbReference type="SMART" id="SM00829"/>
    </source>
</evidence>
<dbReference type="InterPro" id="IPR047109">
    <property type="entry name" value="CAD-like"/>
</dbReference>
<comment type="cofactor">
    <cofactor evidence="1 5">
        <name>Zn(2+)</name>
        <dbReference type="ChEBI" id="CHEBI:29105"/>
    </cofactor>
</comment>
<dbReference type="InterPro" id="IPR029752">
    <property type="entry name" value="D-isomer_DH_CS1"/>
</dbReference>
<keyword evidence="3 5" id="KW-0862">Zinc</keyword>
<dbReference type="SUPFAM" id="SSF51735">
    <property type="entry name" value="NAD(P)-binding Rossmann-fold domains"/>
    <property type="match status" value="1"/>
</dbReference>
<evidence type="ECO:0000256" key="1">
    <source>
        <dbReference type="ARBA" id="ARBA00001947"/>
    </source>
</evidence>
<keyword evidence="2 5" id="KW-0479">Metal-binding</keyword>
<protein>
    <submittedName>
        <fullName evidence="7">NAD(P)-dependent alcohol dehydrogenase</fullName>
    </submittedName>
</protein>
<accession>A0ABQ6QMA8</accession>
<gene>
    <name evidence="7" type="ORF">ASNO1_10510</name>
</gene>
<evidence type="ECO:0000256" key="2">
    <source>
        <dbReference type="ARBA" id="ARBA00022723"/>
    </source>
</evidence>
<evidence type="ECO:0000256" key="5">
    <source>
        <dbReference type="RuleBase" id="RU361277"/>
    </source>
</evidence>
<dbReference type="Proteomes" id="UP001342631">
    <property type="component" value="Unassembled WGS sequence"/>
</dbReference>
<evidence type="ECO:0000313" key="8">
    <source>
        <dbReference type="Proteomes" id="UP001342631"/>
    </source>
</evidence>
<organism evidence="7 8">
    <name type="scientific">Corallococcus caeni</name>
    <dbReference type="NCBI Taxonomy" id="3082388"/>
    <lineage>
        <taxon>Bacteria</taxon>
        <taxon>Pseudomonadati</taxon>
        <taxon>Myxococcota</taxon>
        <taxon>Myxococcia</taxon>
        <taxon>Myxococcales</taxon>
        <taxon>Cystobacterineae</taxon>
        <taxon>Myxococcaceae</taxon>
        <taxon>Corallococcus</taxon>
    </lineage>
</organism>
<dbReference type="SUPFAM" id="SSF50129">
    <property type="entry name" value="GroES-like"/>
    <property type="match status" value="1"/>
</dbReference>
<name>A0ABQ6QMA8_9BACT</name>
<dbReference type="PROSITE" id="PS00065">
    <property type="entry name" value="D_2_HYDROXYACID_DH_1"/>
    <property type="match status" value="1"/>
</dbReference>
<evidence type="ECO:0000256" key="4">
    <source>
        <dbReference type="ARBA" id="ARBA00023002"/>
    </source>
</evidence>
<dbReference type="InterPro" id="IPR036291">
    <property type="entry name" value="NAD(P)-bd_dom_sf"/>
</dbReference>
<dbReference type="Pfam" id="PF08240">
    <property type="entry name" value="ADH_N"/>
    <property type="match status" value="1"/>
</dbReference>
<reference evidence="7 8" key="1">
    <citation type="journal article" date="2024" name="Arch. Microbiol.">
        <title>Corallococcus caeni sp. nov., a novel myxobacterium isolated from activated sludge.</title>
        <authorList>
            <person name="Tomita S."/>
            <person name="Nakai R."/>
            <person name="Kuroda K."/>
            <person name="Kurashita H."/>
            <person name="Hatamoto M."/>
            <person name="Yamaguchi T."/>
            <person name="Narihiro T."/>
        </authorList>
    </citation>
    <scope>NUCLEOTIDE SEQUENCE [LARGE SCALE GENOMIC DNA]</scope>
    <source>
        <strain evidence="7 8">NO1</strain>
    </source>
</reference>
<dbReference type="Gene3D" id="3.40.50.720">
    <property type="entry name" value="NAD(P)-binding Rossmann-like Domain"/>
    <property type="match status" value="1"/>
</dbReference>
<feature type="domain" description="Enoyl reductase (ER)" evidence="6">
    <location>
        <begin position="25"/>
        <end position="356"/>
    </location>
</feature>
<dbReference type="SMART" id="SM00829">
    <property type="entry name" value="PKS_ER"/>
    <property type="match status" value="1"/>
</dbReference>
<keyword evidence="8" id="KW-1185">Reference proteome</keyword>
<proteinExistence type="inferred from homology"/>
<dbReference type="InterPro" id="IPR011032">
    <property type="entry name" value="GroES-like_sf"/>
</dbReference>
<evidence type="ECO:0000313" key="7">
    <source>
        <dbReference type="EMBL" id="GMU04799.1"/>
    </source>
</evidence>
<dbReference type="CDD" id="cd05283">
    <property type="entry name" value="CAD1"/>
    <property type="match status" value="1"/>
</dbReference>
<dbReference type="InterPro" id="IPR002328">
    <property type="entry name" value="ADH_Zn_CS"/>
</dbReference>
<dbReference type="InterPro" id="IPR013149">
    <property type="entry name" value="ADH-like_C"/>
</dbReference>
<keyword evidence="4" id="KW-0560">Oxidoreductase</keyword>
<dbReference type="EMBL" id="BTTX01000001">
    <property type="protein sequence ID" value="GMU04799.1"/>
    <property type="molecule type" value="Genomic_DNA"/>
</dbReference>
<dbReference type="PROSITE" id="PS00059">
    <property type="entry name" value="ADH_ZINC"/>
    <property type="match status" value="1"/>
</dbReference>
<evidence type="ECO:0000256" key="3">
    <source>
        <dbReference type="ARBA" id="ARBA00022833"/>
    </source>
</evidence>
<dbReference type="PANTHER" id="PTHR42683">
    <property type="entry name" value="ALDEHYDE REDUCTASE"/>
    <property type="match status" value="1"/>
</dbReference>
<dbReference type="InterPro" id="IPR020843">
    <property type="entry name" value="ER"/>
</dbReference>
<comment type="similarity">
    <text evidence="5">Belongs to the zinc-containing alcohol dehydrogenase family.</text>
</comment>
<comment type="caution">
    <text evidence="7">The sequence shown here is derived from an EMBL/GenBank/DDBJ whole genome shotgun (WGS) entry which is preliminary data.</text>
</comment>
<dbReference type="Gene3D" id="3.90.180.10">
    <property type="entry name" value="Medium-chain alcohol dehydrogenases, catalytic domain"/>
    <property type="match status" value="1"/>
</dbReference>
<dbReference type="Pfam" id="PF00107">
    <property type="entry name" value="ADH_zinc_N"/>
    <property type="match status" value="1"/>
</dbReference>